<keyword evidence="1" id="KW-0472">Membrane</keyword>
<keyword evidence="1" id="KW-0812">Transmembrane</keyword>
<evidence type="ECO:0000256" key="1">
    <source>
        <dbReference type="SAM" id="Phobius"/>
    </source>
</evidence>
<gene>
    <name evidence="2" type="ORF">MGSAQ_001700</name>
</gene>
<name>A0A1B6NTJ8_9ZZZZ</name>
<keyword evidence="1" id="KW-1133">Transmembrane helix</keyword>
<accession>A0A1B6NTJ8</accession>
<protein>
    <submittedName>
        <fullName evidence="2">Uncharacterized protein</fullName>
    </submittedName>
</protein>
<comment type="caution">
    <text evidence="2">The sequence shown here is derived from an EMBL/GenBank/DDBJ whole genome shotgun (WGS) entry which is preliminary data.</text>
</comment>
<sequence>MASTSSVVMSALNTVNVTDFSVLKGPLFAVSGMVICFWKIGFI</sequence>
<feature type="transmembrane region" description="Helical" evidence="1">
    <location>
        <begin position="20"/>
        <end position="40"/>
    </location>
</feature>
<proteinExistence type="predicted"/>
<dbReference type="AlphaFoldDB" id="A0A1B6NTJ8"/>
<dbReference type="EMBL" id="AYSL01000931">
    <property type="protein sequence ID" value="KTF06804.1"/>
    <property type="molecule type" value="Genomic_DNA"/>
</dbReference>
<evidence type="ECO:0000313" key="2">
    <source>
        <dbReference type="EMBL" id="KTF06804.1"/>
    </source>
</evidence>
<reference evidence="2" key="1">
    <citation type="submission" date="2013-11" db="EMBL/GenBank/DDBJ databases">
        <title>Microbial diversity, functional groups and degradation webs in Northern and Southern Mediterranean and Red Sea marine crude oil polluted sites.</title>
        <authorList>
            <person name="Daffonchio D."/>
            <person name="Mapelli F."/>
            <person name="Ferrer M."/>
            <person name="Richter M."/>
            <person name="Cherif A."/>
            <person name="Malkawi H.I."/>
            <person name="Yakimov M.M."/>
            <person name="Abdel-Fattah Y.R."/>
            <person name="Blaghen M."/>
            <person name="Golyshin P.N."/>
            <person name="Kalogerakis N."/>
            <person name="Boon N."/>
            <person name="Magagnini M."/>
            <person name="Fava F."/>
        </authorList>
    </citation>
    <scope>NUCLEOTIDE SEQUENCE</scope>
</reference>
<organism evidence="2">
    <name type="scientific">marine sediment metagenome</name>
    <dbReference type="NCBI Taxonomy" id="412755"/>
    <lineage>
        <taxon>unclassified sequences</taxon>
        <taxon>metagenomes</taxon>
        <taxon>ecological metagenomes</taxon>
    </lineage>
</organism>